<keyword evidence="8" id="KW-0501">Molybdenum cofactor biosynthesis</keyword>
<dbReference type="Pfam" id="PF06463">
    <property type="entry name" value="Mob_synth_C"/>
    <property type="match status" value="1"/>
</dbReference>
<keyword evidence="1" id="KW-0004">4Fe-4S</keyword>
<reference evidence="12 13" key="1">
    <citation type="submission" date="2020-01" db="EMBL/GenBank/DDBJ databases">
        <title>Investigation of new actinobacteria for the biodesulphurisation of diesel fuel.</title>
        <authorList>
            <person name="Athi Narayanan S.M."/>
        </authorList>
    </citation>
    <scope>NUCLEOTIDE SEQUENCE [LARGE SCALE GENOMIC DNA]</scope>
    <source>
        <strain evidence="12 13">213E</strain>
    </source>
</reference>
<dbReference type="GO" id="GO:0051539">
    <property type="term" value="F:4 iron, 4 sulfur cluster binding"/>
    <property type="evidence" value="ECO:0007669"/>
    <property type="project" value="UniProtKB-KW"/>
</dbReference>
<protein>
    <submittedName>
        <fullName evidence="12">GTP 3',8-cyclase MoaA</fullName>
    </submittedName>
</protein>
<dbReference type="InterPro" id="IPR040064">
    <property type="entry name" value="MoaA-like"/>
</dbReference>
<dbReference type="GO" id="GO:0046872">
    <property type="term" value="F:metal ion binding"/>
    <property type="evidence" value="ECO:0007669"/>
    <property type="project" value="UniProtKB-KW"/>
</dbReference>
<dbReference type="InterPro" id="IPR007197">
    <property type="entry name" value="rSAM"/>
</dbReference>
<evidence type="ECO:0000256" key="1">
    <source>
        <dbReference type="ARBA" id="ARBA00022485"/>
    </source>
</evidence>
<keyword evidence="4" id="KW-0547">Nucleotide-binding</keyword>
<evidence type="ECO:0000256" key="3">
    <source>
        <dbReference type="ARBA" id="ARBA00022723"/>
    </source>
</evidence>
<dbReference type="InterPro" id="IPR010505">
    <property type="entry name" value="MoaA_twitch"/>
</dbReference>
<evidence type="ECO:0000256" key="9">
    <source>
        <dbReference type="ARBA" id="ARBA00023239"/>
    </source>
</evidence>
<name>A0A7K3LIW4_9ACTN</name>
<dbReference type="PANTHER" id="PTHR22960:SF0">
    <property type="entry name" value="MOLYBDENUM COFACTOR BIOSYNTHESIS PROTEIN 1"/>
    <property type="match status" value="1"/>
</dbReference>
<dbReference type="SMART" id="SM00729">
    <property type="entry name" value="Elp3"/>
    <property type="match status" value="1"/>
</dbReference>
<dbReference type="InterPro" id="IPR013483">
    <property type="entry name" value="MoaA"/>
</dbReference>
<evidence type="ECO:0000256" key="2">
    <source>
        <dbReference type="ARBA" id="ARBA00022691"/>
    </source>
</evidence>
<keyword evidence="2" id="KW-0949">S-adenosyl-L-methionine</keyword>
<dbReference type="InterPro" id="IPR006638">
    <property type="entry name" value="Elp3/MiaA/NifB-like_rSAM"/>
</dbReference>
<dbReference type="CDD" id="cd01335">
    <property type="entry name" value="Radical_SAM"/>
    <property type="match status" value="1"/>
</dbReference>
<keyword evidence="7" id="KW-0342">GTP-binding</keyword>
<evidence type="ECO:0000256" key="5">
    <source>
        <dbReference type="ARBA" id="ARBA00023004"/>
    </source>
</evidence>
<evidence type="ECO:0000259" key="11">
    <source>
        <dbReference type="PROSITE" id="PS51918"/>
    </source>
</evidence>
<feature type="region of interest" description="Disordered" evidence="10">
    <location>
        <begin position="1"/>
        <end position="25"/>
    </location>
</feature>
<dbReference type="GO" id="GO:0005525">
    <property type="term" value="F:GTP binding"/>
    <property type="evidence" value="ECO:0007669"/>
    <property type="project" value="UniProtKB-KW"/>
</dbReference>
<dbReference type="RefSeq" id="WP_059037967.1">
    <property type="nucleotide sequence ID" value="NZ_JAADZU010000002.1"/>
</dbReference>
<keyword evidence="3" id="KW-0479">Metal-binding</keyword>
<feature type="domain" description="Radical SAM core" evidence="11">
    <location>
        <begin position="27"/>
        <end position="242"/>
    </location>
</feature>
<sequence>MLGLPRASPVPDAPASTRPRTGDLIDSHGRIARDLRISLTEKCSLRCTYCMPEQGLPDIDKECLLSTEEVVRVASIAVHHLGIQEIRFTGGEPLMRADLEQIIAGCAGVVPDTPLSITTNGIGLSRRAGGLAAAGLTRVNVSLDTVDRDLFATITRRDRLGDTLAGIRAAVDAGLTPVKVNAVILPELVAGAGDLLRWCIEHGVALRFIESMPLDADHRWSSSTVVDRGALLTSLRKEFRLREVGRISQSDPAEILLVDDGPATVGIISSVSRPFCGDCDRTRITADGMIRSCLFGDHEVSLLHPLRRGLTDSEVAELWRAAMWLKPAGHEISDPRFRRPQRSMGAIGG</sequence>
<dbReference type="Pfam" id="PF04055">
    <property type="entry name" value="Radical_SAM"/>
    <property type="match status" value="1"/>
</dbReference>
<gene>
    <name evidence="12" type="primary">moaA</name>
    <name evidence="12" type="ORF">GYA93_00970</name>
</gene>
<dbReference type="InterPro" id="IPR050105">
    <property type="entry name" value="MoCo_biosynth_MoaA/MoaC"/>
</dbReference>
<dbReference type="PROSITE" id="PS51918">
    <property type="entry name" value="RADICAL_SAM"/>
    <property type="match status" value="1"/>
</dbReference>
<dbReference type="SFLD" id="SFLDG01386">
    <property type="entry name" value="main_SPASM_domain-containing"/>
    <property type="match status" value="1"/>
</dbReference>
<dbReference type="SUPFAM" id="SSF102114">
    <property type="entry name" value="Radical SAM enzymes"/>
    <property type="match status" value="1"/>
</dbReference>
<dbReference type="SFLD" id="SFLDS00029">
    <property type="entry name" value="Radical_SAM"/>
    <property type="match status" value="1"/>
</dbReference>
<keyword evidence="9" id="KW-0456">Lyase</keyword>
<evidence type="ECO:0000256" key="8">
    <source>
        <dbReference type="ARBA" id="ARBA00023150"/>
    </source>
</evidence>
<accession>A0A7K3LIW4</accession>
<dbReference type="PANTHER" id="PTHR22960">
    <property type="entry name" value="MOLYBDOPTERIN COFACTOR SYNTHESIS PROTEIN A"/>
    <property type="match status" value="1"/>
</dbReference>
<keyword evidence="13" id="KW-1185">Reference proteome</keyword>
<evidence type="ECO:0000256" key="10">
    <source>
        <dbReference type="SAM" id="MobiDB-lite"/>
    </source>
</evidence>
<dbReference type="Gene3D" id="3.20.20.70">
    <property type="entry name" value="Aldolase class I"/>
    <property type="match status" value="1"/>
</dbReference>
<dbReference type="Proteomes" id="UP000466307">
    <property type="component" value="Unassembled WGS sequence"/>
</dbReference>
<dbReference type="GO" id="GO:0006777">
    <property type="term" value="P:Mo-molybdopterin cofactor biosynthetic process"/>
    <property type="evidence" value="ECO:0007669"/>
    <property type="project" value="UniProtKB-KW"/>
</dbReference>
<dbReference type="SFLD" id="SFLDG01067">
    <property type="entry name" value="SPASM/twitch_domain_containing"/>
    <property type="match status" value="1"/>
</dbReference>
<evidence type="ECO:0000313" key="12">
    <source>
        <dbReference type="EMBL" id="NDK88160.1"/>
    </source>
</evidence>
<organism evidence="12 13">
    <name type="scientific">Gordonia desulfuricans</name>
    <dbReference type="NCBI Taxonomy" id="89051"/>
    <lineage>
        <taxon>Bacteria</taxon>
        <taxon>Bacillati</taxon>
        <taxon>Actinomycetota</taxon>
        <taxon>Actinomycetes</taxon>
        <taxon>Mycobacteriales</taxon>
        <taxon>Gordoniaceae</taxon>
        <taxon>Gordonia</taxon>
    </lineage>
</organism>
<dbReference type="InterPro" id="IPR058240">
    <property type="entry name" value="rSAM_sf"/>
</dbReference>
<evidence type="ECO:0000256" key="7">
    <source>
        <dbReference type="ARBA" id="ARBA00023134"/>
    </source>
</evidence>
<proteinExistence type="predicted"/>
<dbReference type="NCBIfam" id="TIGR02666">
    <property type="entry name" value="moaA"/>
    <property type="match status" value="1"/>
</dbReference>
<dbReference type="EMBL" id="JAADZU010000002">
    <property type="protein sequence ID" value="NDK88160.1"/>
    <property type="molecule type" value="Genomic_DNA"/>
</dbReference>
<dbReference type="CDD" id="cd21117">
    <property type="entry name" value="Twitch_MoaA"/>
    <property type="match status" value="1"/>
</dbReference>
<keyword evidence="5" id="KW-0408">Iron</keyword>
<dbReference type="SFLD" id="SFLDG01383">
    <property type="entry name" value="cyclic_pyranopterin_phosphate"/>
    <property type="match status" value="1"/>
</dbReference>
<comment type="caution">
    <text evidence="12">The sequence shown here is derived from an EMBL/GenBank/DDBJ whole genome shotgun (WGS) entry which is preliminary data.</text>
</comment>
<dbReference type="AlphaFoldDB" id="A0A7K3LIW4"/>
<evidence type="ECO:0000313" key="13">
    <source>
        <dbReference type="Proteomes" id="UP000466307"/>
    </source>
</evidence>
<dbReference type="GO" id="GO:0061799">
    <property type="term" value="F:cyclic pyranopterin monophosphate synthase activity"/>
    <property type="evidence" value="ECO:0007669"/>
    <property type="project" value="TreeGrafter"/>
</dbReference>
<dbReference type="GO" id="GO:0061798">
    <property type="term" value="F:GTP 3',8'-cyclase activity"/>
    <property type="evidence" value="ECO:0007669"/>
    <property type="project" value="TreeGrafter"/>
</dbReference>
<dbReference type="InterPro" id="IPR013785">
    <property type="entry name" value="Aldolase_TIM"/>
</dbReference>
<evidence type="ECO:0000256" key="6">
    <source>
        <dbReference type="ARBA" id="ARBA00023014"/>
    </source>
</evidence>
<keyword evidence="6" id="KW-0411">Iron-sulfur</keyword>
<evidence type="ECO:0000256" key="4">
    <source>
        <dbReference type="ARBA" id="ARBA00022741"/>
    </source>
</evidence>